<evidence type="ECO:0000256" key="1">
    <source>
        <dbReference type="ARBA" id="ARBA00023157"/>
    </source>
</evidence>
<dbReference type="SUPFAM" id="SSF49899">
    <property type="entry name" value="Concanavalin A-like lectins/glucanases"/>
    <property type="match status" value="1"/>
</dbReference>
<name>A0A3M6U2T6_POCDA</name>
<dbReference type="FunFam" id="2.20.100.10:FF:000002">
    <property type="entry name" value="Unc-5 netrin receptor C"/>
    <property type="match status" value="1"/>
</dbReference>
<feature type="compositionally biased region" description="Polar residues" evidence="2">
    <location>
        <begin position="968"/>
        <end position="978"/>
    </location>
</feature>
<keyword evidence="4" id="KW-1185">Reference proteome</keyword>
<proteinExistence type="predicted"/>
<feature type="compositionally biased region" description="Basic and acidic residues" evidence="2">
    <location>
        <begin position="142"/>
        <end position="159"/>
    </location>
</feature>
<feature type="compositionally biased region" description="Low complexity" evidence="2">
    <location>
        <begin position="324"/>
        <end position="336"/>
    </location>
</feature>
<evidence type="ECO:0000313" key="3">
    <source>
        <dbReference type="EMBL" id="RMX47940.1"/>
    </source>
</evidence>
<organism evidence="3 4">
    <name type="scientific">Pocillopora damicornis</name>
    <name type="common">Cauliflower coral</name>
    <name type="synonym">Millepora damicornis</name>
    <dbReference type="NCBI Taxonomy" id="46731"/>
    <lineage>
        <taxon>Eukaryota</taxon>
        <taxon>Metazoa</taxon>
        <taxon>Cnidaria</taxon>
        <taxon>Anthozoa</taxon>
        <taxon>Hexacorallia</taxon>
        <taxon>Scleractinia</taxon>
        <taxon>Astrocoeniina</taxon>
        <taxon>Pocilloporidae</taxon>
        <taxon>Pocillopora</taxon>
    </lineage>
</organism>
<dbReference type="InterPro" id="IPR013320">
    <property type="entry name" value="ConA-like_dom_sf"/>
</dbReference>
<feature type="compositionally biased region" description="Polar residues" evidence="2">
    <location>
        <begin position="805"/>
        <end position="814"/>
    </location>
</feature>
<keyword evidence="1" id="KW-1015">Disulfide bond</keyword>
<feature type="region of interest" description="Disordered" evidence="2">
    <location>
        <begin position="250"/>
        <end position="338"/>
    </location>
</feature>
<comment type="caution">
    <text evidence="3">The sequence shown here is derived from an EMBL/GenBank/DDBJ whole genome shotgun (WGS) entry which is preliminary data.</text>
</comment>
<evidence type="ECO:0000313" key="4">
    <source>
        <dbReference type="Proteomes" id="UP000275408"/>
    </source>
</evidence>
<dbReference type="Proteomes" id="UP000275408">
    <property type="component" value="Unassembled WGS sequence"/>
</dbReference>
<dbReference type="EMBL" id="RCHS01002320">
    <property type="protein sequence ID" value="RMX47940.1"/>
    <property type="molecule type" value="Genomic_DNA"/>
</dbReference>
<feature type="region of interest" description="Disordered" evidence="2">
    <location>
        <begin position="423"/>
        <end position="442"/>
    </location>
</feature>
<dbReference type="SUPFAM" id="SSF82895">
    <property type="entry name" value="TSP-1 type 1 repeat"/>
    <property type="match status" value="4"/>
</dbReference>
<dbReference type="FunFam" id="2.20.100.10:FF:000001">
    <property type="entry name" value="semaphorin-5A isoform X1"/>
    <property type="match status" value="3"/>
</dbReference>
<dbReference type="InterPro" id="IPR036383">
    <property type="entry name" value="TSP1_rpt_sf"/>
</dbReference>
<dbReference type="Gene3D" id="2.60.120.200">
    <property type="match status" value="1"/>
</dbReference>
<evidence type="ECO:0000256" key="2">
    <source>
        <dbReference type="SAM" id="MobiDB-lite"/>
    </source>
</evidence>
<dbReference type="SMART" id="SM00209">
    <property type="entry name" value="TSP1"/>
    <property type="match status" value="4"/>
</dbReference>
<feature type="region of interest" description="Disordered" evidence="2">
    <location>
        <begin position="842"/>
        <end position="872"/>
    </location>
</feature>
<feature type="region of interest" description="Disordered" evidence="2">
    <location>
        <begin position="142"/>
        <end position="161"/>
    </location>
</feature>
<dbReference type="PROSITE" id="PS50092">
    <property type="entry name" value="TSP1"/>
    <property type="match status" value="4"/>
</dbReference>
<dbReference type="PANTHER" id="PTHR36963">
    <property type="entry name" value="HELICASE"/>
    <property type="match status" value="1"/>
</dbReference>
<feature type="compositionally biased region" description="Basic and acidic residues" evidence="2">
    <location>
        <begin position="855"/>
        <end position="867"/>
    </location>
</feature>
<dbReference type="Gene3D" id="2.20.100.10">
    <property type="entry name" value="Thrombospondin type-1 (TSP1) repeat"/>
    <property type="match status" value="4"/>
</dbReference>
<accession>A0A3M6U2T6</accession>
<dbReference type="InterPro" id="IPR000884">
    <property type="entry name" value="TSP1_rpt"/>
</dbReference>
<evidence type="ECO:0008006" key="5">
    <source>
        <dbReference type="Google" id="ProtNLM"/>
    </source>
</evidence>
<reference evidence="3 4" key="1">
    <citation type="journal article" date="2018" name="Sci. Rep.">
        <title>Comparative analysis of the Pocillopora damicornis genome highlights role of immune system in coral evolution.</title>
        <authorList>
            <person name="Cunning R."/>
            <person name="Bay R.A."/>
            <person name="Gillette P."/>
            <person name="Baker A.C."/>
            <person name="Traylor-Knowles N."/>
        </authorList>
    </citation>
    <scope>NUCLEOTIDE SEQUENCE [LARGE SCALE GENOMIC DNA]</scope>
    <source>
        <strain evidence="3">RSMAS</strain>
        <tissue evidence="3">Whole animal</tissue>
    </source>
</reference>
<feature type="compositionally biased region" description="Polar residues" evidence="2">
    <location>
        <begin position="423"/>
        <end position="439"/>
    </location>
</feature>
<dbReference type="Pfam" id="PF00090">
    <property type="entry name" value="TSP_1"/>
    <property type="match status" value="4"/>
</dbReference>
<dbReference type="OrthoDB" id="5973910at2759"/>
<sequence>MSSRRFHYWNWQDMREMRTTTGIAIILLLLQFSAVHSTRKYGSKTTDNNSVQTVKYQEHRDVSLLYGASKDAEDSGKTIADGNKRSTDFFDGNFKLKRKVKKHHFKGSRGFPKRRVVDMGRLSGTRKKTVQTNDNFREYQEREKMVPSVKESKMDDKKNYAPRKRHKIPLKTIRHKETSTKKRTKVEDDLSAERQTITKTLDSFDDISGSYNRGIDMDGMDIKEVSMIDNNTLSDYFHALNGNASEGNKNNNFYNNMPEYASTPTPASTWDEGSPSNTEENSGSDDFYDAIDRGDKPPPLKMKKVRPTKSNFDTLMHKSSKHVGSSPTNPGTGSSSKFRLPSQEDFENFFRGMLDHFGHGRNPDQSVQQSESKMDEHERLASQRNISNFLEALNEHRPGNVTKVVSLGSPEEVEVGRQSQNHNMDLTSHKSSPVFTSEQVGRDGEGLTPFLPAENSMRWRQGSFGDTRIPFRGHVKGPVIKVGNPLTFLRIPPRDSEKHVDRFFPKKPNGALPWNPPYKGTRIMGGKISGGQISGGLIQGGQIKAGSVEGGIIKGGQIVGGRIANGTMEGGVIAKGQMLGGHLVNGRLEGGKLLGGDVFGGRILGGTVEGGEMKGGVVAGGRFRGGRMQGGLLRGGEVQSGTLRGGKVEGGVLHGGNVEGGEFKFGDISGGTLKSGAMLGGQLKNGSIEGGTLKGGTIEGGVLKGGVMEGGRLKGGLVLAGKIKGGVIEGGIIEGGEIGDGVVIRNGKVNATIIGTGSTIDKNQELSGIFQQGENPQQLGLEVDQPKFHHHQNSKTSHALKAMSDSPTSPQGSAPTPEPNLEQKATNPSTDIKVPLQEGTLKMLPQENDQSDDSSLEKLLSEGKSDGDNLVTPELSSQRFFEEQDQPSRAVQKKNSKQHHVVFDGVGFDLPNEDFVDLIDKMKEGPQSVEDLVNYYTKPKRKENSHIGGILEEKNVHIKPEELEARLSSPTKPRSSVTHSDKDKHQSHGGTDAPSSKFSKPNDEKIKAVSFNTKDAEKLRPTYHWSLNKLMGDRIPGSPGPAIRTHGEMVAIRGGLHLNGHNAWLGAGDFSGGCISDPDTCDDGLSFEMTFRLDKDALKYNDMNYIVDSGASTFNSKGFTLYTVHGKLRADLALANQEFCVQIPVTVQKWQDVLITWKKSEGMKMYVNCELKAHTKGSEHCIGCHSRGCHVTDTNTLLMIGRPNYSPHFHCTKFDSGDIAFWEKYLSANDVETLCGAPTGETEKPSAVNKETNELTIQRAPVNQAFNQVRYPVNPMQSYVANQPYFNRYPGLLPRGSDVSHQLFTPWSFWSACSKTCGVGFRVRRRSCINPTLFPTSGLCNGLSIQHQSCFDRICPAYTSQILPSLSQGLEAQSVKLFAFNPATIYAAFHNPRVSSLQHVTEPGLTRALTKDGGYSDWSDWGNCDRSCGGGAQVRTRICNNPLPSGGGKMCHSLGPAIQVRRCNRRGCPVDGGYSSWSAFGPCSKTCGSGGIQRRVRTCTNPAPMNGGKSCFGHPVQTRTCSTRSCPVDGGYSMWSPWLPCDADCGGGIQERSRFCDNPRPEIGGRDCTILGSNRQTRLCNLFPCNVNSFQ</sequence>
<dbReference type="PANTHER" id="PTHR36963:SF2">
    <property type="entry name" value="TNFR-CYS DOMAIN-CONTAINING PROTEIN"/>
    <property type="match status" value="1"/>
</dbReference>
<gene>
    <name evidence="3" type="ORF">pdam_00005386</name>
</gene>
<feature type="region of interest" description="Disordered" evidence="2">
    <location>
        <begin position="789"/>
        <end position="830"/>
    </location>
</feature>
<feature type="region of interest" description="Disordered" evidence="2">
    <location>
        <begin position="961"/>
        <end position="1004"/>
    </location>
</feature>
<protein>
    <recommendedName>
        <fullName evidence="5">Peptidase M12B domain-containing protein</fullName>
    </recommendedName>
</protein>